<evidence type="ECO:0000313" key="2">
    <source>
        <dbReference type="Proteomes" id="UP000504638"/>
    </source>
</evidence>
<dbReference type="EMBL" id="ML975166">
    <property type="protein sequence ID" value="KAF1810391.1"/>
    <property type="molecule type" value="Genomic_DNA"/>
</dbReference>
<name>A0A6G1FXI4_9PEZI</name>
<dbReference type="Proteomes" id="UP000504638">
    <property type="component" value="Unplaced"/>
</dbReference>
<organism evidence="1">
    <name type="scientific">Eremomyces bilateralis CBS 781.70</name>
    <dbReference type="NCBI Taxonomy" id="1392243"/>
    <lineage>
        <taxon>Eukaryota</taxon>
        <taxon>Fungi</taxon>
        <taxon>Dikarya</taxon>
        <taxon>Ascomycota</taxon>
        <taxon>Pezizomycotina</taxon>
        <taxon>Dothideomycetes</taxon>
        <taxon>Dothideomycetes incertae sedis</taxon>
        <taxon>Eremomycetales</taxon>
        <taxon>Eremomycetaceae</taxon>
        <taxon>Eremomyces</taxon>
    </lineage>
</organism>
<sequence length="156" mass="17354">MVGGGEKRYRDASGRVVARQSAKDGMTGCERELMADQFRNVVLCQRVSSVGVCYIESPYQLVEHVLSCSVEKSSFFLASPGQTHILGPYRLRPVIRIVTPIISAHCDQVEAAEIDISGTYIEVCSEDPIYSLQFINASTIRSQDYRLFICTQPLLT</sequence>
<evidence type="ECO:0000313" key="1">
    <source>
        <dbReference type="EMBL" id="KAF1810391.1"/>
    </source>
</evidence>
<accession>A0A6G1FXI4</accession>
<reference evidence="3" key="2">
    <citation type="submission" date="2020-04" db="EMBL/GenBank/DDBJ databases">
        <authorList>
            <consortium name="NCBI Genome Project"/>
        </authorList>
    </citation>
    <scope>NUCLEOTIDE SEQUENCE</scope>
    <source>
        <strain evidence="3">CBS 781.70</strain>
    </source>
</reference>
<protein>
    <submittedName>
        <fullName evidence="1 3">Uncharacterized protein</fullName>
    </submittedName>
</protein>
<dbReference type="GeneID" id="54423963"/>
<proteinExistence type="predicted"/>
<keyword evidence="2" id="KW-1185">Reference proteome</keyword>
<gene>
    <name evidence="1 3" type="ORF">P152DRAFT_97099</name>
</gene>
<evidence type="ECO:0000313" key="3">
    <source>
        <dbReference type="RefSeq" id="XP_033532022.1"/>
    </source>
</evidence>
<reference evidence="3" key="3">
    <citation type="submission" date="2025-04" db="UniProtKB">
        <authorList>
            <consortium name="RefSeq"/>
        </authorList>
    </citation>
    <scope>IDENTIFICATION</scope>
    <source>
        <strain evidence="3">CBS 781.70</strain>
    </source>
</reference>
<reference evidence="1 3" key="1">
    <citation type="submission" date="2020-01" db="EMBL/GenBank/DDBJ databases">
        <authorList>
            <consortium name="DOE Joint Genome Institute"/>
            <person name="Haridas S."/>
            <person name="Albert R."/>
            <person name="Binder M."/>
            <person name="Bloem J."/>
            <person name="Labutti K."/>
            <person name="Salamov A."/>
            <person name="Andreopoulos B."/>
            <person name="Baker S.E."/>
            <person name="Barry K."/>
            <person name="Bills G."/>
            <person name="Bluhm B.H."/>
            <person name="Cannon C."/>
            <person name="Castanera R."/>
            <person name="Culley D.E."/>
            <person name="Daum C."/>
            <person name="Ezra D."/>
            <person name="Gonzalez J.B."/>
            <person name="Henrissat B."/>
            <person name="Kuo A."/>
            <person name="Liang C."/>
            <person name="Lipzen A."/>
            <person name="Lutzoni F."/>
            <person name="Magnuson J."/>
            <person name="Mondo S."/>
            <person name="Nolan M."/>
            <person name="Ohm R."/>
            <person name="Pangilinan J."/>
            <person name="Park H.-J."/>
            <person name="Ramirez L."/>
            <person name="Alfaro M."/>
            <person name="Sun H."/>
            <person name="Tritt A."/>
            <person name="Yoshinaga Y."/>
            <person name="Zwiers L.-H."/>
            <person name="Turgeon B.G."/>
            <person name="Goodwin S.B."/>
            <person name="Spatafora J.W."/>
            <person name="Crous P.W."/>
            <person name="Grigoriev I.V."/>
        </authorList>
    </citation>
    <scope>NUCLEOTIDE SEQUENCE</scope>
    <source>
        <strain evidence="1 3">CBS 781.70</strain>
    </source>
</reference>
<dbReference type="AlphaFoldDB" id="A0A6G1FXI4"/>
<dbReference type="RefSeq" id="XP_033532022.1">
    <property type="nucleotide sequence ID" value="XM_033683393.1"/>
</dbReference>